<dbReference type="EMBL" id="JBDODL010002614">
    <property type="protein sequence ID" value="MES1922342.1"/>
    <property type="molecule type" value="Genomic_DNA"/>
</dbReference>
<organism evidence="3 4">
    <name type="scientific">Bonamia ostreae</name>
    <dbReference type="NCBI Taxonomy" id="126728"/>
    <lineage>
        <taxon>Eukaryota</taxon>
        <taxon>Sar</taxon>
        <taxon>Rhizaria</taxon>
        <taxon>Endomyxa</taxon>
        <taxon>Ascetosporea</taxon>
        <taxon>Haplosporida</taxon>
        <taxon>Bonamia</taxon>
    </lineage>
</organism>
<accession>A0ABV2ASJ1</accession>
<evidence type="ECO:0008006" key="5">
    <source>
        <dbReference type="Google" id="ProtNLM"/>
    </source>
</evidence>
<proteinExistence type="predicted"/>
<comment type="caution">
    <text evidence="3">The sequence shown here is derived from an EMBL/GenBank/DDBJ whole genome shotgun (WGS) entry which is preliminary data.</text>
</comment>
<sequence length="124" mass="14085">MCTFIISLLSLVSANQLLREKWAANNGWSCGAEPISYFLSHRVWLGCQSQTFVELNHCCYDHDFCYDYSSYSYSECDDIFALCIRMVDKSGCSLAAFSSYAVITSVNKLGYMFKTSFAFDFSNL</sequence>
<dbReference type="InterPro" id="IPR053322">
    <property type="entry name" value="PLA2-like"/>
</dbReference>
<evidence type="ECO:0000256" key="2">
    <source>
        <dbReference type="ARBA" id="ARBA00022525"/>
    </source>
</evidence>
<evidence type="ECO:0000256" key="1">
    <source>
        <dbReference type="ARBA" id="ARBA00004613"/>
    </source>
</evidence>
<evidence type="ECO:0000313" key="4">
    <source>
        <dbReference type="Proteomes" id="UP001439008"/>
    </source>
</evidence>
<gene>
    <name evidence="3" type="ORF">MHBO_003850</name>
</gene>
<dbReference type="SUPFAM" id="SSF48619">
    <property type="entry name" value="Phospholipase A2, PLA2"/>
    <property type="match status" value="1"/>
</dbReference>
<dbReference type="PANTHER" id="PTHR34228">
    <property type="entry name" value="PROTEIN CBG09474-RELATED"/>
    <property type="match status" value="1"/>
</dbReference>
<dbReference type="PROSITE" id="PS00118">
    <property type="entry name" value="PA2_HIS"/>
    <property type="match status" value="1"/>
</dbReference>
<dbReference type="Proteomes" id="UP001439008">
    <property type="component" value="Unassembled WGS sequence"/>
</dbReference>
<evidence type="ECO:0000313" key="3">
    <source>
        <dbReference type="EMBL" id="MES1922342.1"/>
    </source>
</evidence>
<protein>
    <recommendedName>
        <fullName evidence="5">Phospholipase A(2)</fullName>
    </recommendedName>
</protein>
<comment type="subcellular location">
    <subcellularLocation>
        <location evidence="1">Secreted</location>
    </subcellularLocation>
</comment>
<name>A0ABV2ASJ1_9EUKA</name>
<dbReference type="Gene3D" id="1.20.90.10">
    <property type="entry name" value="Phospholipase A2 domain"/>
    <property type="match status" value="1"/>
</dbReference>
<keyword evidence="4" id="KW-1185">Reference proteome</keyword>
<dbReference type="InterPro" id="IPR033113">
    <property type="entry name" value="PLA2_histidine"/>
</dbReference>
<reference evidence="3 4" key="1">
    <citation type="journal article" date="2024" name="BMC Biol.">
        <title>Comparative genomics of Ascetosporea gives new insight into the evolutionary basis for animal parasitism in Rhizaria.</title>
        <authorList>
            <person name="Hiltunen Thoren M."/>
            <person name="Onut-Brannstrom I."/>
            <person name="Alfjorden A."/>
            <person name="Peckova H."/>
            <person name="Swords F."/>
            <person name="Hooper C."/>
            <person name="Holzer A.S."/>
            <person name="Bass D."/>
            <person name="Burki F."/>
        </authorList>
    </citation>
    <scope>NUCLEOTIDE SEQUENCE [LARGE SCALE GENOMIC DNA]</scope>
    <source>
        <strain evidence="3">20-A016</strain>
    </source>
</reference>
<keyword evidence="2" id="KW-0964">Secreted</keyword>
<dbReference type="InterPro" id="IPR036444">
    <property type="entry name" value="PLipase_A2_dom_sf"/>
</dbReference>